<dbReference type="SUPFAM" id="SSF54637">
    <property type="entry name" value="Thioesterase/thiol ester dehydrase-isomerase"/>
    <property type="match status" value="2"/>
</dbReference>
<dbReference type="CDD" id="cd03444">
    <property type="entry name" value="Thioesterase_II_repeat1"/>
    <property type="match status" value="1"/>
</dbReference>
<dbReference type="GO" id="GO:0047617">
    <property type="term" value="F:fatty acyl-CoA hydrolase activity"/>
    <property type="evidence" value="ECO:0007669"/>
    <property type="project" value="InterPro"/>
</dbReference>
<dbReference type="InterPro" id="IPR003703">
    <property type="entry name" value="Acyl_CoA_thio"/>
</dbReference>
<dbReference type="InterPro" id="IPR025652">
    <property type="entry name" value="TesB_C"/>
</dbReference>
<dbReference type="EMBL" id="KV921861">
    <property type="protein sequence ID" value="ORE10860.1"/>
    <property type="molecule type" value="Genomic_DNA"/>
</dbReference>
<protein>
    <submittedName>
        <fullName evidence="7">Thioesterase/thiol ester dehydrase-isomerase</fullName>
    </submittedName>
</protein>
<comment type="similarity">
    <text evidence="1">Belongs to the C/M/P thioester hydrolase family.</text>
</comment>
<dbReference type="GO" id="GO:0006637">
    <property type="term" value="P:acyl-CoA metabolic process"/>
    <property type="evidence" value="ECO:0007669"/>
    <property type="project" value="InterPro"/>
</dbReference>
<evidence type="ECO:0000259" key="5">
    <source>
        <dbReference type="Pfam" id="PF02551"/>
    </source>
</evidence>
<dbReference type="GO" id="GO:0016853">
    <property type="term" value="F:isomerase activity"/>
    <property type="evidence" value="ECO:0007669"/>
    <property type="project" value="UniProtKB-KW"/>
</dbReference>
<dbReference type="Pfam" id="PF02551">
    <property type="entry name" value="Acyl_CoA_thio"/>
    <property type="match status" value="1"/>
</dbReference>
<keyword evidence="4" id="KW-0443">Lipid metabolism</keyword>
<keyword evidence="3" id="KW-0378">Hydrolase</keyword>
<dbReference type="OrthoDB" id="68328at2759"/>
<sequence>MPNSTFPAVISFGDNRKPIISAKYGEDDDADFAIRMANAVEVQEIDSNLYMSKELWLPAGARGVFGGQIVAQALRAAFNTVAEEFDIHSLHSYFILAGNVEVPVIYQVHRLRDGKSYATRYVTASQKGRAIFVCSFSFAKPDDKSFQLAHQAEMPKVPPPESLPSDLDRLKKLLAQEDSSPKYREYIQAKIEESSPVDYRQEFITKPNAEGHRYFKTRGKLGDDKRLHACVVAYASDSGFIDTTVAANGVPSSGVGMLTSLDHSMWFHAPVRADDWLLYHMHSPRTSNGRGVVFGRIFTKDGTLAVTTAQEGLVRLTKQEQEKRRKAKL</sequence>
<dbReference type="InterPro" id="IPR029069">
    <property type="entry name" value="HotDog_dom_sf"/>
</dbReference>
<evidence type="ECO:0000256" key="2">
    <source>
        <dbReference type="ARBA" id="ARBA00011881"/>
    </source>
</evidence>
<evidence type="ECO:0000259" key="6">
    <source>
        <dbReference type="Pfam" id="PF13622"/>
    </source>
</evidence>
<dbReference type="GO" id="GO:0005782">
    <property type="term" value="C:peroxisomal matrix"/>
    <property type="evidence" value="ECO:0007669"/>
    <property type="project" value="TreeGrafter"/>
</dbReference>
<dbReference type="Gene3D" id="2.40.160.210">
    <property type="entry name" value="Acyl-CoA thioesterase, double hotdog domain"/>
    <property type="match status" value="1"/>
</dbReference>
<dbReference type="InterPro" id="IPR049449">
    <property type="entry name" value="TesB_ACOT8-like_N"/>
</dbReference>
<evidence type="ECO:0000256" key="3">
    <source>
        <dbReference type="ARBA" id="ARBA00022801"/>
    </source>
</evidence>
<dbReference type="InterPro" id="IPR042171">
    <property type="entry name" value="Acyl-CoA_hotdog"/>
</dbReference>
<organism evidence="7">
    <name type="scientific">Rhizopus microsporus var. microsporus</name>
    <dbReference type="NCBI Taxonomy" id="86635"/>
    <lineage>
        <taxon>Eukaryota</taxon>
        <taxon>Fungi</taxon>
        <taxon>Fungi incertae sedis</taxon>
        <taxon>Mucoromycota</taxon>
        <taxon>Mucoromycotina</taxon>
        <taxon>Mucoromycetes</taxon>
        <taxon>Mucorales</taxon>
        <taxon>Mucorineae</taxon>
        <taxon>Rhizopodaceae</taxon>
        <taxon>Rhizopus</taxon>
    </lineage>
</organism>
<dbReference type="AlphaFoldDB" id="A0A1X0RFT0"/>
<dbReference type="FunFam" id="2.40.160.210:FF:000001">
    <property type="entry name" value="Acyl-CoA thioesterase II"/>
    <property type="match status" value="1"/>
</dbReference>
<feature type="domain" description="Acyl-CoA thioesterase-like N-terminal HotDog" evidence="6">
    <location>
        <begin position="56"/>
        <end position="138"/>
    </location>
</feature>
<dbReference type="Proteomes" id="UP000242414">
    <property type="component" value="Unassembled WGS sequence"/>
</dbReference>
<evidence type="ECO:0000256" key="4">
    <source>
        <dbReference type="ARBA" id="ARBA00023098"/>
    </source>
</evidence>
<evidence type="ECO:0000313" key="7">
    <source>
        <dbReference type="EMBL" id="ORE10860.1"/>
    </source>
</evidence>
<gene>
    <name evidence="7" type="ORF">BCV72DRAFT_247212</name>
</gene>
<dbReference type="VEuPathDB" id="FungiDB:BCV72DRAFT_247212"/>
<dbReference type="PANTHER" id="PTHR11066:SF34">
    <property type="entry name" value="ACYL-COENZYME A THIOESTERASE 8"/>
    <property type="match status" value="1"/>
</dbReference>
<dbReference type="Pfam" id="PF13622">
    <property type="entry name" value="4HBT_3"/>
    <property type="match status" value="1"/>
</dbReference>
<dbReference type="CDD" id="cd03445">
    <property type="entry name" value="Thioesterase_II_repeat2"/>
    <property type="match status" value="1"/>
</dbReference>
<proteinExistence type="inferred from homology"/>
<reference evidence="7" key="1">
    <citation type="journal article" date="2016" name="Proc. Natl. Acad. Sci. U.S.A.">
        <title>Lipid metabolic changes in an early divergent fungus govern the establishment of a mutualistic symbiosis with endobacteria.</title>
        <authorList>
            <person name="Lastovetsky O.A."/>
            <person name="Gaspar M.L."/>
            <person name="Mondo S.J."/>
            <person name="LaButti K.M."/>
            <person name="Sandor L."/>
            <person name="Grigoriev I.V."/>
            <person name="Henry S.A."/>
            <person name="Pawlowska T.E."/>
        </authorList>
    </citation>
    <scope>NUCLEOTIDE SEQUENCE [LARGE SCALE GENOMIC DNA]</scope>
    <source>
        <strain evidence="7">ATCC 52814</strain>
    </source>
</reference>
<feature type="domain" description="Acyl-CoA thioesterase 2 C-terminal" evidence="5">
    <location>
        <begin position="196"/>
        <end position="313"/>
    </location>
</feature>
<dbReference type="PANTHER" id="PTHR11066">
    <property type="entry name" value="ACYL-COA THIOESTERASE"/>
    <property type="match status" value="1"/>
</dbReference>
<accession>A0A1X0RFT0</accession>
<comment type="subunit">
    <text evidence="2">Homotetramer.</text>
</comment>
<keyword evidence="7" id="KW-0413">Isomerase</keyword>
<dbReference type="GO" id="GO:0009062">
    <property type="term" value="P:fatty acid catabolic process"/>
    <property type="evidence" value="ECO:0007669"/>
    <property type="project" value="TreeGrafter"/>
</dbReference>
<evidence type="ECO:0000256" key="1">
    <source>
        <dbReference type="ARBA" id="ARBA00006538"/>
    </source>
</evidence>
<name>A0A1X0RFT0_RHIZD</name>